<dbReference type="GO" id="GO:0016747">
    <property type="term" value="F:acyltransferase activity, transferring groups other than amino-acyl groups"/>
    <property type="evidence" value="ECO:0007669"/>
    <property type="project" value="InterPro"/>
</dbReference>
<dbReference type="AlphaFoldDB" id="A0AAE9YVU3"/>
<reference evidence="4 5" key="2">
    <citation type="journal article" date="2022" name="Mar. Drugs">
        <title>Bioassay-Guided Fractionation Leads to the Detection of Cholic Acid Generated by the Rare Thalassomonas sp.</title>
        <authorList>
            <person name="Pheiffer F."/>
            <person name="Schneider Y.K."/>
            <person name="Hansen E.H."/>
            <person name="Andersen J.H."/>
            <person name="Isaksson J."/>
            <person name="Busche T."/>
            <person name="R C."/>
            <person name="Kalinowski J."/>
            <person name="Zyl L.V."/>
            <person name="Trindade M."/>
        </authorList>
    </citation>
    <scope>NUCLEOTIDE SEQUENCE [LARGE SCALE GENOMIC DNA]</scope>
    <source>
        <strain evidence="4 5">A5K-106</strain>
    </source>
</reference>
<sequence length="142" mass="16515">MSFTFVQATADDKAYLLQLRKLTMVEHLEKSGQFLTEEEHIFRLNDAYECSHIIFYQESKIGTLKFRQQNETVEIMQLQISPQYQGQGLGKKILQHVLQQATNKTVELTVLKENPALNLYKRLGFAITGKDEYEFHMQAKPC</sequence>
<evidence type="ECO:0000313" key="5">
    <source>
        <dbReference type="Proteomes" id="UP000032568"/>
    </source>
</evidence>
<dbReference type="Proteomes" id="UP000032568">
    <property type="component" value="Chromosome"/>
</dbReference>
<protein>
    <submittedName>
        <fullName evidence="4">GNAT family N-acetyltransferase</fullName>
    </submittedName>
</protein>
<evidence type="ECO:0000256" key="2">
    <source>
        <dbReference type="ARBA" id="ARBA00023315"/>
    </source>
</evidence>
<name>A0AAE9YVU3_9GAMM</name>
<dbReference type="PROSITE" id="PS51186">
    <property type="entry name" value="GNAT"/>
    <property type="match status" value="1"/>
</dbReference>
<organism evidence="4 5">
    <name type="scientific">Thalassomonas actiniarum</name>
    <dbReference type="NCBI Taxonomy" id="485447"/>
    <lineage>
        <taxon>Bacteria</taxon>
        <taxon>Pseudomonadati</taxon>
        <taxon>Pseudomonadota</taxon>
        <taxon>Gammaproteobacteria</taxon>
        <taxon>Alteromonadales</taxon>
        <taxon>Colwelliaceae</taxon>
        <taxon>Thalassomonas</taxon>
    </lineage>
</organism>
<dbReference type="Gene3D" id="3.40.630.30">
    <property type="match status" value="1"/>
</dbReference>
<reference evidence="4 5" key="1">
    <citation type="journal article" date="2015" name="Genome Announc.">
        <title>Draft Genome Sequences of Marine Isolates of Thalassomonas viridans and Thalassomonas actiniarum.</title>
        <authorList>
            <person name="Olonade I."/>
            <person name="van Zyl L.J."/>
            <person name="Trindade M."/>
        </authorList>
    </citation>
    <scope>NUCLEOTIDE SEQUENCE [LARGE SCALE GENOMIC DNA]</scope>
    <source>
        <strain evidence="4 5">A5K-106</strain>
    </source>
</reference>
<dbReference type="PANTHER" id="PTHR43800">
    <property type="entry name" value="PEPTIDYL-LYSINE N-ACETYLTRANSFERASE YJAB"/>
    <property type="match status" value="1"/>
</dbReference>
<dbReference type="KEGG" id="tact:SG35_011950"/>
<dbReference type="EMBL" id="CP059735">
    <property type="protein sequence ID" value="WDE01279.1"/>
    <property type="molecule type" value="Genomic_DNA"/>
</dbReference>
<dbReference type="InterPro" id="IPR000182">
    <property type="entry name" value="GNAT_dom"/>
</dbReference>
<keyword evidence="5" id="KW-1185">Reference proteome</keyword>
<evidence type="ECO:0000256" key="1">
    <source>
        <dbReference type="ARBA" id="ARBA00022679"/>
    </source>
</evidence>
<dbReference type="PANTHER" id="PTHR43800:SF1">
    <property type="entry name" value="PEPTIDYL-LYSINE N-ACETYLTRANSFERASE YJAB"/>
    <property type="match status" value="1"/>
</dbReference>
<dbReference type="RefSeq" id="WP_044831283.1">
    <property type="nucleotide sequence ID" value="NZ_CP059735.1"/>
</dbReference>
<keyword evidence="2" id="KW-0012">Acyltransferase</keyword>
<evidence type="ECO:0000313" key="4">
    <source>
        <dbReference type="EMBL" id="WDE01279.1"/>
    </source>
</evidence>
<proteinExistence type="predicted"/>
<dbReference type="CDD" id="cd04301">
    <property type="entry name" value="NAT_SF"/>
    <property type="match status" value="1"/>
</dbReference>
<keyword evidence="1" id="KW-0808">Transferase</keyword>
<gene>
    <name evidence="4" type="ORF">SG35_011950</name>
</gene>
<accession>A0AAE9YVU3</accession>
<evidence type="ECO:0000259" key="3">
    <source>
        <dbReference type="PROSITE" id="PS51186"/>
    </source>
</evidence>
<feature type="domain" description="N-acetyltransferase" evidence="3">
    <location>
        <begin position="3"/>
        <end position="142"/>
    </location>
</feature>
<dbReference type="SUPFAM" id="SSF55729">
    <property type="entry name" value="Acyl-CoA N-acyltransferases (Nat)"/>
    <property type="match status" value="1"/>
</dbReference>
<dbReference type="InterPro" id="IPR016181">
    <property type="entry name" value="Acyl_CoA_acyltransferase"/>
</dbReference>
<dbReference type="Pfam" id="PF00583">
    <property type="entry name" value="Acetyltransf_1"/>
    <property type="match status" value="1"/>
</dbReference>